<evidence type="ECO:0000313" key="1">
    <source>
        <dbReference type="EMBL" id="KAF2108239.1"/>
    </source>
</evidence>
<reference evidence="1" key="1">
    <citation type="journal article" date="2020" name="Stud. Mycol.">
        <title>101 Dothideomycetes genomes: a test case for predicting lifestyles and emergence of pathogens.</title>
        <authorList>
            <person name="Haridas S."/>
            <person name="Albert R."/>
            <person name="Binder M."/>
            <person name="Bloem J."/>
            <person name="Labutti K."/>
            <person name="Salamov A."/>
            <person name="Andreopoulos B."/>
            <person name="Baker S."/>
            <person name="Barry K."/>
            <person name="Bills G."/>
            <person name="Bluhm B."/>
            <person name="Cannon C."/>
            <person name="Castanera R."/>
            <person name="Culley D."/>
            <person name="Daum C."/>
            <person name="Ezra D."/>
            <person name="Gonzalez J."/>
            <person name="Henrissat B."/>
            <person name="Kuo A."/>
            <person name="Liang C."/>
            <person name="Lipzen A."/>
            <person name="Lutzoni F."/>
            <person name="Magnuson J."/>
            <person name="Mondo S."/>
            <person name="Nolan M."/>
            <person name="Ohm R."/>
            <person name="Pangilinan J."/>
            <person name="Park H.-J."/>
            <person name="Ramirez L."/>
            <person name="Alfaro M."/>
            <person name="Sun H."/>
            <person name="Tritt A."/>
            <person name="Yoshinaga Y."/>
            <person name="Zwiers L.-H."/>
            <person name="Turgeon B."/>
            <person name="Goodwin S."/>
            <person name="Spatafora J."/>
            <person name="Crous P."/>
            <person name="Grigoriev I."/>
        </authorList>
    </citation>
    <scope>NUCLEOTIDE SEQUENCE</scope>
    <source>
        <strain evidence="1">CBS 627.86</strain>
    </source>
</reference>
<evidence type="ECO:0000313" key="2">
    <source>
        <dbReference type="Proteomes" id="UP000799770"/>
    </source>
</evidence>
<dbReference type="EMBL" id="ML977349">
    <property type="protein sequence ID" value="KAF2108239.1"/>
    <property type="molecule type" value="Genomic_DNA"/>
</dbReference>
<organism evidence="1 2">
    <name type="scientific">Lophiotrema nucula</name>
    <dbReference type="NCBI Taxonomy" id="690887"/>
    <lineage>
        <taxon>Eukaryota</taxon>
        <taxon>Fungi</taxon>
        <taxon>Dikarya</taxon>
        <taxon>Ascomycota</taxon>
        <taxon>Pezizomycotina</taxon>
        <taxon>Dothideomycetes</taxon>
        <taxon>Pleosporomycetidae</taxon>
        <taxon>Pleosporales</taxon>
        <taxon>Lophiotremataceae</taxon>
        <taxon>Lophiotrema</taxon>
    </lineage>
</organism>
<sequence length="388" mass="44541">MDIHDLHPVGLPSNIEVPFHPFHPPLPDEVRNANRRLLQHQQPQAQAPKLLNPPPVRLPIPPLDRAKALLESETSASPYPPYQWICFACGMYHFCALPDVHMKETRKKDARIEDAFTCSLFEKEFPEYITLGGKRRTWLTFHLIARALRHGRTFELPWFPDVSRADGRRKLGRDIRVKVVGGRLLVRDRYWGGIGVGKERRQRMGSFHHLCPHLKDSGITNADYDRVLNGAVAHLRKHYRQENGGGFVFKTYRCTSCPTEITLEVCCISLFDGEIGKRARKKGYVLSLSCYRDFGTCMAPDEMEWRALSTWYKRPGDSHKTSYKDSSKWVPKCARDDALVPMHVRPRIDVTGPEWESISSRFEGPDWTQLPLLPGHGAPWMAPPEYKP</sequence>
<protein>
    <submittedName>
        <fullName evidence="1">Uncharacterized protein</fullName>
    </submittedName>
</protein>
<dbReference type="Proteomes" id="UP000799770">
    <property type="component" value="Unassembled WGS sequence"/>
</dbReference>
<name>A0A6A5YLT8_9PLEO</name>
<proteinExistence type="predicted"/>
<gene>
    <name evidence="1" type="ORF">BDV96DRAFT_605915</name>
</gene>
<keyword evidence="2" id="KW-1185">Reference proteome</keyword>
<accession>A0A6A5YLT8</accession>
<dbReference type="AlphaFoldDB" id="A0A6A5YLT8"/>
<dbReference type="OrthoDB" id="3710684at2759"/>